<accession>A0A0F8Y3Z5</accession>
<evidence type="ECO:0000256" key="1">
    <source>
        <dbReference type="SAM" id="MobiDB-lite"/>
    </source>
</evidence>
<protein>
    <submittedName>
        <fullName evidence="2">Uncharacterized protein</fullName>
    </submittedName>
</protein>
<organism evidence="2">
    <name type="scientific">marine sediment metagenome</name>
    <dbReference type="NCBI Taxonomy" id="412755"/>
    <lineage>
        <taxon>unclassified sequences</taxon>
        <taxon>metagenomes</taxon>
        <taxon>ecological metagenomes</taxon>
    </lineage>
</organism>
<dbReference type="EMBL" id="LAZR01068841">
    <property type="protein sequence ID" value="KKK48884.1"/>
    <property type="molecule type" value="Genomic_DNA"/>
</dbReference>
<feature type="region of interest" description="Disordered" evidence="1">
    <location>
        <begin position="88"/>
        <end position="110"/>
    </location>
</feature>
<comment type="caution">
    <text evidence="2">The sequence shown here is derived from an EMBL/GenBank/DDBJ whole genome shotgun (WGS) entry which is preliminary data.</text>
</comment>
<name>A0A0F8Y3Z5_9ZZZZ</name>
<feature type="non-terminal residue" evidence="2">
    <location>
        <position position="141"/>
    </location>
</feature>
<reference evidence="2" key="1">
    <citation type="journal article" date="2015" name="Nature">
        <title>Complex archaea that bridge the gap between prokaryotes and eukaryotes.</title>
        <authorList>
            <person name="Spang A."/>
            <person name="Saw J.H."/>
            <person name="Jorgensen S.L."/>
            <person name="Zaremba-Niedzwiedzka K."/>
            <person name="Martijn J."/>
            <person name="Lind A.E."/>
            <person name="van Eijk R."/>
            <person name="Schleper C."/>
            <person name="Guy L."/>
            <person name="Ettema T.J."/>
        </authorList>
    </citation>
    <scope>NUCLEOTIDE SEQUENCE</scope>
</reference>
<proteinExistence type="predicted"/>
<gene>
    <name evidence="2" type="ORF">LCGC14_3140660</name>
</gene>
<dbReference type="AlphaFoldDB" id="A0A0F8Y3Z5"/>
<sequence>MSTLTLTSQPGFSEVPDSAFDAGNPVTAANMKSMNAASKFAAVRDEEFWGYYKHGETVQAPLSPADGYAYALEELRYTWSVYWTGTPPGTALEGTQTPPSRGATGGSGQLLQMGFNVDQETGVVACDVSYYRDGGSQTDTQ</sequence>
<evidence type="ECO:0000313" key="2">
    <source>
        <dbReference type="EMBL" id="KKK48884.1"/>
    </source>
</evidence>